<dbReference type="KEGG" id="plal:FXN65_24720"/>
<dbReference type="RefSeq" id="WP_151137367.1">
    <property type="nucleotide sequence ID" value="NZ_CP043311.1"/>
</dbReference>
<gene>
    <name evidence="2" type="ORF">FXN65_24720</name>
</gene>
<organism evidence="2 3">
    <name type="scientific">Metapseudomonas lalkuanensis</name>
    <dbReference type="NCBI Taxonomy" id="2604832"/>
    <lineage>
        <taxon>Bacteria</taxon>
        <taxon>Pseudomonadati</taxon>
        <taxon>Pseudomonadota</taxon>
        <taxon>Gammaproteobacteria</taxon>
        <taxon>Pseudomonadales</taxon>
        <taxon>Pseudomonadaceae</taxon>
        <taxon>Metapseudomonas</taxon>
    </lineage>
</organism>
<sequence length="127" mass="13800">MTSRRVTLNAGNAAAFIGQTVMVELILEDEPESLWRCFHVVGVVMPVPDLVKEGHFLVFNALREEPFPSEIFWSDIRTLTTLHRRQLEGVDQPSPALGGLIRSGAALPARRNSSTVPANGSTGAAHP</sequence>
<protein>
    <submittedName>
        <fullName evidence="2">Uncharacterized protein</fullName>
    </submittedName>
</protein>
<evidence type="ECO:0000313" key="2">
    <source>
        <dbReference type="EMBL" id="QEY65106.1"/>
    </source>
</evidence>
<dbReference type="AlphaFoldDB" id="A0A5J6QW66"/>
<dbReference type="Proteomes" id="UP000327179">
    <property type="component" value="Chromosome"/>
</dbReference>
<keyword evidence="3" id="KW-1185">Reference proteome</keyword>
<feature type="compositionally biased region" description="Polar residues" evidence="1">
    <location>
        <begin position="111"/>
        <end position="127"/>
    </location>
</feature>
<dbReference type="EMBL" id="CP043311">
    <property type="protein sequence ID" value="QEY65106.1"/>
    <property type="molecule type" value="Genomic_DNA"/>
</dbReference>
<name>A0A5J6QW66_9GAMM</name>
<reference evidence="2 3" key="1">
    <citation type="submission" date="2019-08" db="EMBL/GenBank/DDBJ databases">
        <title>Whole-genome Sequencing of e-waste polymer degrading bacterium Pseudomonas sp. strain PE08.</title>
        <authorList>
            <person name="Kirdat K."/>
            <person name="Debbarma P."/>
            <person name="Narawade N."/>
            <person name="Suyal D."/>
            <person name="Thorat V."/>
            <person name="Shouche Y."/>
            <person name="Goel R."/>
            <person name="Yadav A."/>
        </authorList>
    </citation>
    <scope>NUCLEOTIDE SEQUENCE [LARGE SCALE GENOMIC DNA]</scope>
    <source>
        <strain evidence="2 3">PE08</strain>
    </source>
</reference>
<evidence type="ECO:0000256" key="1">
    <source>
        <dbReference type="SAM" id="MobiDB-lite"/>
    </source>
</evidence>
<feature type="region of interest" description="Disordered" evidence="1">
    <location>
        <begin position="105"/>
        <end position="127"/>
    </location>
</feature>
<proteinExistence type="predicted"/>
<accession>A0A5J6QW66</accession>
<evidence type="ECO:0000313" key="3">
    <source>
        <dbReference type="Proteomes" id="UP000327179"/>
    </source>
</evidence>